<evidence type="ECO:0000313" key="7">
    <source>
        <dbReference type="Proteomes" id="UP001165060"/>
    </source>
</evidence>
<evidence type="ECO:0000256" key="5">
    <source>
        <dbReference type="ARBA" id="ARBA00045851"/>
    </source>
</evidence>
<gene>
    <name evidence="6" type="ORF">TeGR_g6988</name>
</gene>
<dbReference type="InterPro" id="IPR011992">
    <property type="entry name" value="EF-hand-dom_pair"/>
</dbReference>
<name>A0ABQ6N4L8_9STRA</name>
<dbReference type="SUPFAM" id="SSF82185">
    <property type="entry name" value="Histone H3 K4-specific methyltransferase SET7/9 N-terminal domain"/>
    <property type="match status" value="2"/>
</dbReference>
<dbReference type="Gene3D" id="2.20.110.10">
    <property type="entry name" value="Histone H3 K4-specific methyltransferase SET7/9 N-terminal domain"/>
    <property type="match status" value="3"/>
</dbReference>
<dbReference type="InterPro" id="IPR003409">
    <property type="entry name" value="MORN"/>
</dbReference>
<evidence type="ECO:0000313" key="6">
    <source>
        <dbReference type="EMBL" id="GMI39568.1"/>
    </source>
</evidence>
<organism evidence="6 7">
    <name type="scientific">Tetraparma gracilis</name>
    <dbReference type="NCBI Taxonomy" id="2962635"/>
    <lineage>
        <taxon>Eukaryota</taxon>
        <taxon>Sar</taxon>
        <taxon>Stramenopiles</taxon>
        <taxon>Ochrophyta</taxon>
        <taxon>Bolidophyceae</taxon>
        <taxon>Parmales</taxon>
        <taxon>Triparmaceae</taxon>
        <taxon>Tetraparma</taxon>
    </lineage>
</organism>
<protein>
    <recommendedName>
        <fullName evidence="4">MORN repeat-containing protein 3</fullName>
    </recommendedName>
</protein>
<comment type="function">
    <text evidence="5">Assembles a suppression complex (suppresome) by tethering SIRT1 and MDM2 to regulate composite modifications of p53/TP53. Confers both deacetylation-mediated functional inactivation, by SIRT1, and ubiquitination-dependent degradation, by MDM2, of p53/TP53, promoting a proliferative and cell survival behaviors. May play a role in the regulation of spermatogenesis.</text>
</comment>
<comment type="caution">
    <text evidence="6">The sequence shown here is derived from an EMBL/GenBank/DDBJ whole genome shotgun (WGS) entry which is preliminary data.</text>
</comment>
<dbReference type="InterPro" id="IPR052472">
    <property type="entry name" value="MORN3"/>
</dbReference>
<keyword evidence="2" id="KW-0677">Repeat</keyword>
<dbReference type="EMBL" id="BRYB01000881">
    <property type="protein sequence ID" value="GMI39568.1"/>
    <property type="molecule type" value="Genomic_DNA"/>
</dbReference>
<dbReference type="PANTHER" id="PTHR46511:SF1">
    <property type="entry name" value="MORN REPEAT-CONTAINING PROTEIN 3"/>
    <property type="match status" value="1"/>
</dbReference>
<evidence type="ECO:0000256" key="4">
    <source>
        <dbReference type="ARBA" id="ARBA00039854"/>
    </source>
</evidence>
<dbReference type="SMART" id="SM00698">
    <property type="entry name" value="MORN"/>
    <property type="match status" value="6"/>
</dbReference>
<dbReference type="SUPFAM" id="SSF47473">
    <property type="entry name" value="EF-hand"/>
    <property type="match status" value="1"/>
</dbReference>
<evidence type="ECO:0000256" key="2">
    <source>
        <dbReference type="ARBA" id="ARBA00022737"/>
    </source>
</evidence>
<proteinExistence type="predicted"/>
<dbReference type="Proteomes" id="UP001165060">
    <property type="component" value="Unassembled WGS sequence"/>
</dbReference>
<comment type="subcellular location">
    <subcellularLocation>
        <location evidence="1">Cytoplasmic vesicle</location>
        <location evidence="1">Secretory vesicle</location>
        <location evidence="1">Acrosome</location>
    </subcellularLocation>
</comment>
<dbReference type="PANTHER" id="PTHR46511">
    <property type="entry name" value="MORN REPEAT-CONTAINING PROTEIN 3"/>
    <property type="match status" value="1"/>
</dbReference>
<dbReference type="Pfam" id="PF02493">
    <property type="entry name" value="MORN"/>
    <property type="match status" value="7"/>
</dbReference>
<reference evidence="6 7" key="1">
    <citation type="journal article" date="2023" name="Commun. Biol.">
        <title>Genome analysis of Parmales, the sister group of diatoms, reveals the evolutionary specialization of diatoms from phago-mixotrophs to photoautotrophs.</title>
        <authorList>
            <person name="Ban H."/>
            <person name="Sato S."/>
            <person name="Yoshikawa S."/>
            <person name="Yamada K."/>
            <person name="Nakamura Y."/>
            <person name="Ichinomiya M."/>
            <person name="Sato N."/>
            <person name="Blanc-Mathieu R."/>
            <person name="Endo H."/>
            <person name="Kuwata A."/>
            <person name="Ogata H."/>
        </authorList>
    </citation>
    <scope>NUCLEOTIDE SEQUENCE [LARGE SCALE GENOMIC DNA]</scope>
</reference>
<sequence length="333" mass="36643">MGSKARFEAASKTGPRKTVFSMVPNQQYFTDKKLNNPTTAFSHVPGGKYKGDWYDNKKEGFGTLTYSNGDVYEGEFRADKREGKGTFYKKHKKGGKLKKQYAGDWVADKREGRGVCLSVRGRYEGSWANNKQNGAGKMVYEDGEVYEGEWENGVRSGMGVLLLASGDKYEGMYRDDKKEGPGRFYYYSTSKIYEGEWLDGTPKCGEFRALGPSEARSADTPNTETFNLPSLTLREPQAVLSGAVAEVRQSKGGQGGSRFSDEDLGQIRLAFEAFQDEEGLVGVDRLGELIGSLGIGMEEGQMELLLEHLGAEEGDDISYAEFVDIVVVVSGGV</sequence>
<keyword evidence="7" id="KW-1185">Reference proteome</keyword>
<evidence type="ECO:0000256" key="3">
    <source>
        <dbReference type="ARBA" id="ARBA00023329"/>
    </source>
</evidence>
<evidence type="ECO:0000256" key="1">
    <source>
        <dbReference type="ARBA" id="ARBA00004218"/>
    </source>
</evidence>
<keyword evidence="3" id="KW-0968">Cytoplasmic vesicle</keyword>
<accession>A0ABQ6N4L8</accession>